<sequence length="162" mass="17053">MTSSSLQAHASGPQSAPEPTGKTCYPLQTALAARGQCVAGASDTTLRERVCSVAQHTTLRMAYYSAVMNDSTDCFPREASPDALPYHPVAVPRPLPLGAPVPVFSRVGLRARPELDPDLEPPADAAPDPIIIVLMPPRTAADRSTEPIPSDPVSAPTSSRSK</sequence>
<keyword evidence="3" id="KW-1185">Reference proteome</keyword>
<dbReference type="EMBL" id="JAANBB010000039">
    <property type="protein sequence ID" value="KAF7553945.1"/>
    <property type="molecule type" value="Genomic_DNA"/>
</dbReference>
<gene>
    <name evidence="2" type="ORF">G7Z17_g3288</name>
</gene>
<protein>
    <submittedName>
        <fullName evidence="2">Uncharacterized protein</fullName>
    </submittedName>
</protein>
<name>A0A9P5HG74_9HYPO</name>
<dbReference type="AlphaFoldDB" id="A0A9P5HG74"/>
<comment type="caution">
    <text evidence="2">The sequence shown here is derived from an EMBL/GenBank/DDBJ whole genome shotgun (WGS) entry which is preliminary data.</text>
</comment>
<organism evidence="2 3">
    <name type="scientific">Cylindrodendrum hubeiense</name>
    <dbReference type="NCBI Taxonomy" id="595255"/>
    <lineage>
        <taxon>Eukaryota</taxon>
        <taxon>Fungi</taxon>
        <taxon>Dikarya</taxon>
        <taxon>Ascomycota</taxon>
        <taxon>Pezizomycotina</taxon>
        <taxon>Sordariomycetes</taxon>
        <taxon>Hypocreomycetidae</taxon>
        <taxon>Hypocreales</taxon>
        <taxon>Nectriaceae</taxon>
        <taxon>Cylindrodendrum</taxon>
    </lineage>
</organism>
<reference evidence="2" key="1">
    <citation type="submission" date="2020-03" db="EMBL/GenBank/DDBJ databases">
        <title>Draft Genome Sequence of Cylindrodendrum hubeiense.</title>
        <authorList>
            <person name="Buettner E."/>
            <person name="Kellner H."/>
        </authorList>
    </citation>
    <scope>NUCLEOTIDE SEQUENCE</scope>
    <source>
        <strain evidence="2">IHI 201604</strain>
    </source>
</reference>
<evidence type="ECO:0000313" key="2">
    <source>
        <dbReference type="EMBL" id="KAF7553945.1"/>
    </source>
</evidence>
<feature type="compositionally biased region" description="Polar residues" evidence="1">
    <location>
        <begin position="1"/>
        <end position="14"/>
    </location>
</feature>
<evidence type="ECO:0000256" key="1">
    <source>
        <dbReference type="SAM" id="MobiDB-lite"/>
    </source>
</evidence>
<dbReference type="Proteomes" id="UP000722485">
    <property type="component" value="Unassembled WGS sequence"/>
</dbReference>
<evidence type="ECO:0000313" key="3">
    <source>
        <dbReference type="Proteomes" id="UP000722485"/>
    </source>
</evidence>
<feature type="region of interest" description="Disordered" evidence="1">
    <location>
        <begin position="1"/>
        <end position="22"/>
    </location>
</feature>
<accession>A0A9P5HG74</accession>
<feature type="region of interest" description="Disordered" evidence="1">
    <location>
        <begin position="113"/>
        <end position="162"/>
    </location>
</feature>
<proteinExistence type="predicted"/>